<keyword evidence="2" id="KW-0175">Coiled coil</keyword>
<sequence length="91" mass="9469">MASDDSASLSAQVNKLNLTDSPNSQSSTQPSELVAVVDDLLNQLSSKFNNVSAEILTKMDDMSKRLDALETQIQAGNAAAAAQAEGAGDDK</sequence>
<evidence type="ECO:0008006" key="6">
    <source>
        <dbReference type="Google" id="ProtNLM"/>
    </source>
</evidence>
<evidence type="ECO:0000256" key="1">
    <source>
        <dbReference type="ARBA" id="ARBA00006349"/>
    </source>
</evidence>
<feature type="coiled-coil region" evidence="2">
    <location>
        <begin position="52"/>
        <end position="79"/>
    </location>
</feature>
<dbReference type="Proteomes" id="UP000799537">
    <property type="component" value="Unassembled WGS sequence"/>
</dbReference>
<protein>
    <recommendedName>
        <fullName evidence="6">Heat shock factor binding protein 1</fullName>
    </recommendedName>
</protein>
<dbReference type="GO" id="GO:0005829">
    <property type="term" value="C:cytosol"/>
    <property type="evidence" value="ECO:0007669"/>
    <property type="project" value="TreeGrafter"/>
</dbReference>
<dbReference type="GeneID" id="54560439"/>
<dbReference type="OrthoDB" id="4159489at2759"/>
<dbReference type="RefSeq" id="XP_033666320.1">
    <property type="nucleotide sequence ID" value="XM_033807167.1"/>
</dbReference>
<evidence type="ECO:0000256" key="2">
    <source>
        <dbReference type="SAM" id="Coils"/>
    </source>
</evidence>
<dbReference type="PANTHER" id="PTHR19424:SF0">
    <property type="entry name" value="HEAT SHOCK FACTOR BINDING PROTEIN 1"/>
    <property type="match status" value="1"/>
</dbReference>
<gene>
    <name evidence="4" type="ORF">M409DRAFT_24281</name>
</gene>
<accession>A0A6A6CED3</accession>
<dbReference type="EMBL" id="ML993600">
    <property type="protein sequence ID" value="KAF2165431.1"/>
    <property type="molecule type" value="Genomic_DNA"/>
</dbReference>
<dbReference type="AlphaFoldDB" id="A0A6A6CED3"/>
<dbReference type="GO" id="GO:0070370">
    <property type="term" value="P:cellular heat acclimation"/>
    <property type="evidence" value="ECO:0007669"/>
    <property type="project" value="TreeGrafter"/>
</dbReference>
<reference evidence="4" key="1">
    <citation type="journal article" date="2020" name="Stud. Mycol.">
        <title>101 Dothideomycetes genomes: a test case for predicting lifestyles and emergence of pathogens.</title>
        <authorList>
            <person name="Haridas S."/>
            <person name="Albert R."/>
            <person name="Binder M."/>
            <person name="Bloem J."/>
            <person name="Labutti K."/>
            <person name="Salamov A."/>
            <person name="Andreopoulos B."/>
            <person name="Baker S."/>
            <person name="Barry K."/>
            <person name="Bills G."/>
            <person name="Bluhm B."/>
            <person name="Cannon C."/>
            <person name="Castanera R."/>
            <person name="Culley D."/>
            <person name="Daum C."/>
            <person name="Ezra D."/>
            <person name="Gonzalez J."/>
            <person name="Henrissat B."/>
            <person name="Kuo A."/>
            <person name="Liang C."/>
            <person name="Lipzen A."/>
            <person name="Lutzoni F."/>
            <person name="Magnuson J."/>
            <person name="Mondo S."/>
            <person name="Nolan M."/>
            <person name="Ohm R."/>
            <person name="Pangilinan J."/>
            <person name="Park H.-J."/>
            <person name="Ramirez L."/>
            <person name="Alfaro M."/>
            <person name="Sun H."/>
            <person name="Tritt A."/>
            <person name="Yoshinaga Y."/>
            <person name="Zwiers L.-H."/>
            <person name="Turgeon B."/>
            <person name="Goodwin S."/>
            <person name="Spatafora J."/>
            <person name="Crous P."/>
            <person name="Grigoriev I."/>
        </authorList>
    </citation>
    <scope>NUCLEOTIDE SEQUENCE</scope>
    <source>
        <strain evidence="4">ATCC 36951</strain>
    </source>
</reference>
<comment type="similarity">
    <text evidence="1">Belongs to the HSBP1 family.</text>
</comment>
<dbReference type="Pfam" id="PF06825">
    <property type="entry name" value="HSBP1"/>
    <property type="match status" value="1"/>
</dbReference>
<dbReference type="Gene3D" id="1.20.5.430">
    <property type="match status" value="1"/>
</dbReference>
<evidence type="ECO:0000313" key="4">
    <source>
        <dbReference type="EMBL" id="KAF2165431.1"/>
    </source>
</evidence>
<evidence type="ECO:0000313" key="5">
    <source>
        <dbReference type="Proteomes" id="UP000799537"/>
    </source>
</evidence>
<dbReference type="InterPro" id="IPR009643">
    <property type="entry name" value="HS1-bd"/>
</dbReference>
<name>A0A6A6CED3_ZASCE</name>
<feature type="region of interest" description="Disordered" evidence="3">
    <location>
        <begin position="1"/>
        <end position="31"/>
    </location>
</feature>
<dbReference type="GO" id="GO:0003714">
    <property type="term" value="F:transcription corepressor activity"/>
    <property type="evidence" value="ECO:0007669"/>
    <property type="project" value="InterPro"/>
</dbReference>
<dbReference type="PANTHER" id="PTHR19424">
    <property type="entry name" value="HEAT SHOCK FACTOR BINDING PROTEIN 1"/>
    <property type="match status" value="1"/>
</dbReference>
<keyword evidence="5" id="KW-1185">Reference proteome</keyword>
<proteinExistence type="inferred from homology"/>
<dbReference type="GO" id="GO:0005634">
    <property type="term" value="C:nucleus"/>
    <property type="evidence" value="ECO:0007669"/>
    <property type="project" value="TreeGrafter"/>
</dbReference>
<evidence type="ECO:0000256" key="3">
    <source>
        <dbReference type="SAM" id="MobiDB-lite"/>
    </source>
</evidence>
<organism evidence="4 5">
    <name type="scientific">Zasmidium cellare ATCC 36951</name>
    <dbReference type="NCBI Taxonomy" id="1080233"/>
    <lineage>
        <taxon>Eukaryota</taxon>
        <taxon>Fungi</taxon>
        <taxon>Dikarya</taxon>
        <taxon>Ascomycota</taxon>
        <taxon>Pezizomycotina</taxon>
        <taxon>Dothideomycetes</taxon>
        <taxon>Dothideomycetidae</taxon>
        <taxon>Mycosphaerellales</taxon>
        <taxon>Mycosphaerellaceae</taxon>
        <taxon>Zasmidium</taxon>
    </lineage>
</organism>